<proteinExistence type="predicted"/>
<dbReference type="AlphaFoldDB" id="A0AAT9HD92"/>
<sequence>MFEVLVAAYEKRGEVDLTLALAALEHCTGPRPDVSAPARTLAGLCLEQGSARRPYTLLAIAGLAGEGTLRKALHVLSADASPSSRTS</sequence>
<name>A0AAT9HD92_9ACTN</name>
<gene>
    <name evidence="1" type="ORF">SHKM778_16630</name>
</gene>
<protein>
    <recommendedName>
        <fullName evidence="2">HEAT repeat domain-containing protein</fullName>
    </recommendedName>
</protein>
<evidence type="ECO:0008006" key="2">
    <source>
        <dbReference type="Google" id="ProtNLM"/>
    </source>
</evidence>
<reference evidence="1" key="2">
    <citation type="submission" date="2024-07" db="EMBL/GenBank/DDBJ databases">
        <title>Streptomyces haneummycinica sp. nov., a new antibiotic-producing actinobacterium isolated from marine sediment.</title>
        <authorList>
            <person name="Uemura M."/>
            <person name="Hamada M."/>
            <person name="Hirano S."/>
            <person name="Kobayashi K."/>
            <person name="Ohshiro T."/>
            <person name="Kobayashi T."/>
            <person name="Terahara T."/>
        </authorList>
    </citation>
    <scope>NUCLEOTIDE SEQUENCE</scope>
    <source>
        <strain evidence="1">KM77-8</strain>
    </source>
</reference>
<accession>A0AAT9HD92</accession>
<reference evidence="1" key="1">
    <citation type="submission" date="2024-06" db="EMBL/GenBank/DDBJ databases">
        <authorList>
            <consortium name="consrtm"/>
            <person name="Uemura M."/>
            <person name="Terahara T."/>
        </authorList>
    </citation>
    <scope>NUCLEOTIDE SEQUENCE</scope>
    <source>
        <strain evidence="1">KM77-8</strain>
    </source>
</reference>
<dbReference type="EMBL" id="AP035768">
    <property type="protein sequence ID" value="BFO15275.1"/>
    <property type="molecule type" value="Genomic_DNA"/>
</dbReference>
<organism evidence="1">
    <name type="scientific">Streptomyces haneummycinicus</name>
    <dbReference type="NCBI Taxonomy" id="3074435"/>
    <lineage>
        <taxon>Bacteria</taxon>
        <taxon>Bacillati</taxon>
        <taxon>Actinomycetota</taxon>
        <taxon>Actinomycetes</taxon>
        <taxon>Kitasatosporales</taxon>
        <taxon>Streptomycetaceae</taxon>
        <taxon>Streptomyces</taxon>
    </lineage>
</organism>
<evidence type="ECO:0000313" key="1">
    <source>
        <dbReference type="EMBL" id="BFO15275.1"/>
    </source>
</evidence>